<dbReference type="PANTHER" id="PTHR34988:SF1">
    <property type="entry name" value="DNA-BINDING PROTEIN"/>
    <property type="match status" value="1"/>
</dbReference>
<dbReference type="CDD" id="cd11378">
    <property type="entry name" value="DUF296"/>
    <property type="match status" value="1"/>
</dbReference>
<dbReference type="Pfam" id="PF03479">
    <property type="entry name" value="PCC"/>
    <property type="match status" value="1"/>
</dbReference>
<reference evidence="2 3" key="1">
    <citation type="submission" date="2019-03" db="EMBL/GenBank/DDBJ databases">
        <title>Genomic Encyclopedia of Type Strains, Phase IV (KMG-IV): sequencing the most valuable type-strain genomes for metagenomic binning, comparative biology and taxonomic classification.</title>
        <authorList>
            <person name="Goeker M."/>
        </authorList>
    </citation>
    <scope>NUCLEOTIDE SEQUENCE [LARGE SCALE GENOMIC DNA]</scope>
    <source>
        <strain evidence="2 3">DSM 16998</strain>
    </source>
</reference>
<evidence type="ECO:0000313" key="2">
    <source>
        <dbReference type="EMBL" id="TDP61609.1"/>
    </source>
</evidence>
<sequence length="132" mass="13903">MKPLPLRLLPGDDLRAALQRVLQAQGCQAAFVLSGIGSLSQTRLRLAGADDFLAIDGEVEILTLAGSLSPDGVHLHMSVADATGRVVGGHVTAGCKVRTTAEVLLALLPSWQFAREFDAATGYAELRIGPRD</sequence>
<dbReference type="PROSITE" id="PS51742">
    <property type="entry name" value="PPC"/>
    <property type="match status" value="1"/>
</dbReference>
<dbReference type="OrthoDB" id="552202at2"/>
<dbReference type="AlphaFoldDB" id="A0A4R6QGP7"/>
<evidence type="ECO:0000313" key="3">
    <source>
        <dbReference type="Proteomes" id="UP000295361"/>
    </source>
</evidence>
<dbReference type="InParanoid" id="A0A4R6QGP7"/>
<gene>
    <name evidence="2" type="ORF">DES47_11126</name>
</gene>
<dbReference type="Gene3D" id="3.30.1330.80">
    <property type="entry name" value="Hypothetical protein, similar to alpha- acetolactate decarboxylase, domain 2"/>
    <property type="match status" value="1"/>
</dbReference>
<name>A0A4R6QGP7_9BURK</name>
<organism evidence="2 3">
    <name type="scientific">Roseateles toxinivorans</name>
    <dbReference type="NCBI Taxonomy" id="270368"/>
    <lineage>
        <taxon>Bacteria</taxon>
        <taxon>Pseudomonadati</taxon>
        <taxon>Pseudomonadota</taxon>
        <taxon>Betaproteobacteria</taxon>
        <taxon>Burkholderiales</taxon>
        <taxon>Sphaerotilaceae</taxon>
        <taxon>Roseateles</taxon>
    </lineage>
</organism>
<protein>
    <recommendedName>
        <fullName evidence="1">PPC domain-containing protein</fullName>
    </recommendedName>
</protein>
<dbReference type="InterPro" id="IPR005175">
    <property type="entry name" value="PPC_dom"/>
</dbReference>
<accession>A0A4R6QGP7</accession>
<feature type="domain" description="PPC" evidence="1">
    <location>
        <begin position="1"/>
        <end position="129"/>
    </location>
</feature>
<keyword evidence="3" id="KW-1185">Reference proteome</keyword>
<dbReference type="Proteomes" id="UP000295361">
    <property type="component" value="Unassembled WGS sequence"/>
</dbReference>
<dbReference type="RefSeq" id="WP_133703461.1">
    <property type="nucleotide sequence ID" value="NZ_SNXS01000011.1"/>
</dbReference>
<evidence type="ECO:0000259" key="1">
    <source>
        <dbReference type="PROSITE" id="PS51742"/>
    </source>
</evidence>
<proteinExistence type="predicted"/>
<comment type="caution">
    <text evidence="2">The sequence shown here is derived from an EMBL/GenBank/DDBJ whole genome shotgun (WGS) entry which is preliminary data.</text>
</comment>
<dbReference type="EMBL" id="SNXS01000011">
    <property type="protein sequence ID" value="TDP61609.1"/>
    <property type="molecule type" value="Genomic_DNA"/>
</dbReference>
<dbReference type="SUPFAM" id="SSF117856">
    <property type="entry name" value="AF0104/ALDC/Ptd012-like"/>
    <property type="match status" value="1"/>
</dbReference>
<dbReference type="PANTHER" id="PTHR34988">
    <property type="entry name" value="PROTEIN, PUTATIVE-RELATED"/>
    <property type="match status" value="1"/>
</dbReference>